<accession>A0A937X2U8</accession>
<comment type="caution">
    <text evidence="1">The sequence shown here is derived from an EMBL/GenBank/DDBJ whole genome shotgun (WGS) entry which is preliminary data.</text>
</comment>
<dbReference type="AlphaFoldDB" id="A0A937X2U8"/>
<proteinExistence type="predicted"/>
<gene>
    <name evidence="1" type="ORF">FJZ00_07235</name>
</gene>
<evidence type="ECO:0000313" key="2">
    <source>
        <dbReference type="Proteomes" id="UP000703893"/>
    </source>
</evidence>
<dbReference type="EMBL" id="VGJX01000379">
    <property type="protein sequence ID" value="MBM3274929.1"/>
    <property type="molecule type" value="Genomic_DNA"/>
</dbReference>
<organism evidence="1 2">
    <name type="scientific">Candidatus Tanganyikabacteria bacterium</name>
    <dbReference type="NCBI Taxonomy" id="2961651"/>
    <lineage>
        <taxon>Bacteria</taxon>
        <taxon>Bacillati</taxon>
        <taxon>Candidatus Sericytochromatia</taxon>
        <taxon>Candidatus Tanganyikabacteria</taxon>
    </lineage>
</organism>
<name>A0A937X2U8_9BACT</name>
<protein>
    <submittedName>
        <fullName evidence="1">Uncharacterized protein</fullName>
    </submittedName>
</protein>
<sequence>MSDRAVFPLRYAVGAALCLVVGGCQALQMGNPLLPKARLLATPNTSVTEVKITATGIGSLGSPTFRTEEPQPLEFTLRPFPCDLTPGVRINAYAVDWFDQNGSPIAGSIIPSRTQGVGLYLAKGVGAGNCGSGGGAGAAEQKVTVPVVTNPVIDFGINNGFVQSARTKEILIRQEAWPQFLTGKVTFSGRDDNGNPLENVAAFFTLKYTLSSQATN</sequence>
<reference evidence="1 2" key="1">
    <citation type="submission" date="2019-03" db="EMBL/GenBank/DDBJ databases">
        <title>Lake Tanganyika Metagenome-Assembled Genomes (MAGs).</title>
        <authorList>
            <person name="Tran P."/>
        </authorList>
    </citation>
    <scope>NUCLEOTIDE SEQUENCE [LARGE SCALE GENOMIC DNA]</scope>
    <source>
        <strain evidence="1">K_DeepCast_65m_m2_236</strain>
    </source>
</reference>
<dbReference type="PROSITE" id="PS51257">
    <property type="entry name" value="PROKAR_LIPOPROTEIN"/>
    <property type="match status" value="1"/>
</dbReference>
<evidence type="ECO:0000313" key="1">
    <source>
        <dbReference type="EMBL" id="MBM3274929.1"/>
    </source>
</evidence>
<dbReference type="Proteomes" id="UP000703893">
    <property type="component" value="Unassembled WGS sequence"/>
</dbReference>